<name>A0A4R6VE25_9PSEU</name>
<dbReference type="RefSeq" id="WP_166659876.1">
    <property type="nucleotide sequence ID" value="NZ_BAABHR010000032.1"/>
</dbReference>
<accession>A0A4R6VE25</accession>
<organism evidence="3 4">
    <name type="scientific">Actinomycetospora succinea</name>
    <dbReference type="NCBI Taxonomy" id="663603"/>
    <lineage>
        <taxon>Bacteria</taxon>
        <taxon>Bacillati</taxon>
        <taxon>Actinomycetota</taxon>
        <taxon>Actinomycetes</taxon>
        <taxon>Pseudonocardiales</taxon>
        <taxon>Pseudonocardiaceae</taxon>
        <taxon>Actinomycetospora</taxon>
    </lineage>
</organism>
<keyword evidence="1" id="KW-0472">Membrane</keyword>
<dbReference type="InterPro" id="IPR009597">
    <property type="entry name" value="DUF1206"/>
</dbReference>
<feature type="transmembrane region" description="Helical" evidence="1">
    <location>
        <begin position="179"/>
        <end position="202"/>
    </location>
</feature>
<dbReference type="AlphaFoldDB" id="A0A4R6VE25"/>
<sequence>MSASAEHSSQGSSGDAVSRVVDGARDRLGDVSHGDGEGEAPHRAVELLGRVGLVGYGLVHLLIGVLAVQVATQGGGQADQQGAIATLAAEPFGFVAIIVIVVGLVAFALWQGIAAVNGFRWATGWSRTQRRIGAGGKALGVLGVAVVGVQLLVTGSSGSSSGGSQQATASLLTLPAGQVLVGIVAVIVLVVAGATAWSGVTVDFAEDLDWSRIPARLRTPVRWLGIAGHVLRAVAFAVMGVLFGVAAIRADPSWASGLDGALKTLAGQPYGPLLLVVVALGFVAFGLFTIVEARARRI</sequence>
<comment type="caution">
    <text evidence="3">The sequence shown here is derived from an EMBL/GenBank/DDBJ whole genome shotgun (WGS) entry which is preliminary data.</text>
</comment>
<feature type="transmembrane region" description="Helical" evidence="1">
    <location>
        <begin position="223"/>
        <end position="250"/>
    </location>
</feature>
<evidence type="ECO:0000313" key="4">
    <source>
        <dbReference type="Proteomes" id="UP000295705"/>
    </source>
</evidence>
<feature type="domain" description="DUF1206" evidence="2">
    <location>
        <begin position="51"/>
        <end position="116"/>
    </location>
</feature>
<feature type="transmembrane region" description="Helical" evidence="1">
    <location>
        <begin position="53"/>
        <end position="72"/>
    </location>
</feature>
<dbReference type="Proteomes" id="UP000295705">
    <property type="component" value="Unassembled WGS sequence"/>
</dbReference>
<feature type="domain" description="DUF1206" evidence="2">
    <location>
        <begin position="132"/>
        <end position="201"/>
    </location>
</feature>
<evidence type="ECO:0000259" key="2">
    <source>
        <dbReference type="Pfam" id="PF06724"/>
    </source>
</evidence>
<feature type="transmembrane region" description="Helical" evidence="1">
    <location>
        <begin position="92"/>
        <end position="117"/>
    </location>
</feature>
<feature type="transmembrane region" description="Helical" evidence="1">
    <location>
        <begin position="138"/>
        <end position="159"/>
    </location>
</feature>
<gene>
    <name evidence="3" type="ORF">EV188_103569</name>
</gene>
<evidence type="ECO:0000313" key="3">
    <source>
        <dbReference type="EMBL" id="TDQ61063.1"/>
    </source>
</evidence>
<feature type="transmembrane region" description="Helical" evidence="1">
    <location>
        <begin position="270"/>
        <end position="291"/>
    </location>
</feature>
<keyword evidence="1" id="KW-1133">Transmembrane helix</keyword>
<keyword evidence="1" id="KW-0812">Transmembrane</keyword>
<proteinExistence type="predicted"/>
<dbReference type="Pfam" id="PF06724">
    <property type="entry name" value="DUF1206"/>
    <property type="match status" value="3"/>
</dbReference>
<feature type="domain" description="DUF1206" evidence="2">
    <location>
        <begin position="227"/>
        <end position="296"/>
    </location>
</feature>
<dbReference type="EMBL" id="SNYO01000003">
    <property type="protein sequence ID" value="TDQ61063.1"/>
    <property type="molecule type" value="Genomic_DNA"/>
</dbReference>
<keyword evidence="4" id="KW-1185">Reference proteome</keyword>
<evidence type="ECO:0000256" key="1">
    <source>
        <dbReference type="SAM" id="Phobius"/>
    </source>
</evidence>
<protein>
    <submittedName>
        <fullName evidence="3">Uncharacterized protein DUF1206</fullName>
    </submittedName>
</protein>
<reference evidence="3 4" key="1">
    <citation type="submission" date="2019-03" db="EMBL/GenBank/DDBJ databases">
        <title>Genomic Encyclopedia of Type Strains, Phase IV (KMG-IV): sequencing the most valuable type-strain genomes for metagenomic binning, comparative biology and taxonomic classification.</title>
        <authorList>
            <person name="Goeker M."/>
        </authorList>
    </citation>
    <scope>NUCLEOTIDE SEQUENCE [LARGE SCALE GENOMIC DNA]</scope>
    <source>
        <strain evidence="3 4">DSM 45775</strain>
    </source>
</reference>